<dbReference type="RefSeq" id="WP_123881509.1">
    <property type="nucleotide sequence ID" value="NZ_CP033920.1"/>
</dbReference>
<reference evidence="4 5" key="1">
    <citation type="submission" date="2018-06" db="EMBL/GenBank/DDBJ databases">
        <authorList>
            <consortium name="Pathogen Informatics"/>
            <person name="Doyle S."/>
        </authorList>
    </citation>
    <scope>NUCLEOTIDE SEQUENCE [LARGE SCALE GENOMIC DNA]</scope>
    <source>
        <strain evidence="4 5">NCTC13533</strain>
    </source>
</reference>
<keyword evidence="1" id="KW-0812">Transmembrane</keyword>
<dbReference type="EMBL" id="UFVQ01000003">
    <property type="protein sequence ID" value="STD01211.1"/>
    <property type="molecule type" value="Genomic_DNA"/>
</dbReference>
<feature type="domain" description="Phosphatidic acid phosphatase type 2/haloperoxidase" evidence="2">
    <location>
        <begin position="112"/>
        <end position="209"/>
    </location>
</feature>
<feature type="transmembrane region" description="Helical" evidence="1">
    <location>
        <begin position="191"/>
        <end position="211"/>
    </location>
</feature>
<evidence type="ECO:0000259" key="2">
    <source>
        <dbReference type="SMART" id="SM00014"/>
    </source>
</evidence>
<dbReference type="Pfam" id="PF01569">
    <property type="entry name" value="PAP2"/>
    <property type="match status" value="1"/>
</dbReference>
<accession>A0A3G6M6X8</accession>
<keyword evidence="1" id="KW-1133">Transmembrane helix</keyword>
<accession>A0A376E2W8</accession>
<evidence type="ECO:0000313" key="3">
    <source>
        <dbReference type="EMBL" id="AZA50667.1"/>
    </source>
</evidence>
<dbReference type="AlphaFoldDB" id="A0A376E2W8"/>
<feature type="transmembrane region" description="Helical" evidence="1">
    <location>
        <begin position="166"/>
        <end position="184"/>
    </location>
</feature>
<evidence type="ECO:0000313" key="4">
    <source>
        <dbReference type="EMBL" id="STD01211.1"/>
    </source>
</evidence>
<evidence type="ECO:0000256" key="1">
    <source>
        <dbReference type="SAM" id="Phobius"/>
    </source>
</evidence>
<dbReference type="InterPro" id="IPR000326">
    <property type="entry name" value="PAP2/HPO"/>
</dbReference>
<dbReference type="Proteomes" id="UP000255224">
    <property type="component" value="Unassembled WGS sequence"/>
</dbReference>
<proteinExistence type="predicted"/>
<dbReference type="InterPro" id="IPR036938">
    <property type="entry name" value="PAP2/HPO_sf"/>
</dbReference>
<dbReference type="Gene3D" id="1.20.144.10">
    <property type="entry name" value="Phosphatidic acid phosphatase type 2/haloperoxidase"/>
    <property type="match status" value="1"/>
</dbReference>
<keyword evidence="6" id="KW-1185">Reference proteome</keyword>
<protein>
    <submittedName>
        <fullName evidence="4">PAP2 superfamily</fullName>
    </submittedName>
    <submittedName>
        <fullName evidence="3">Phosphatase PAP2 family protein</fullName>
    </submittedName>
</protein>
<dbReference type="OrthoDB" id="9773582at2"/>
<gene>
    <name evidence="3" type="ORF">EG346_21910</name>
    <name evidence="4" type="ORF">NCTC13533_03080</name>
</gene>
<dbReference type="Proteomes" id="UP000273270">
    <property type="component" value="Chromosome"/>
</dbReference>
<evidence type="ECO:0000313" key="6">
    <source>
        <dbReference type="Proteomes" id="UP000273270"/>
    </source>
</evidence>
<feature type="transmembrane region" description="Helical" evidence="1">
    <location>
        <begin position="108"/>
        <end position="125"/>
    </location>
</feature>
<keyword evidence="1" id="KW-0472">Membrane</keyword>
<organism evidence="4 5">
    <name type="scientific">Chryseobacterium carnipullorum</name>
    <dbReference type="NCBI Taxonomy" id="1124835"/>
    <lineage>
        <taxon>Bacteria</taxon>
        <taxon>Pseudomonadati</taxon>
        <taxon>Bacteroidota</taxon>
        <taxon>Flavobacteriia</taxon>
        <taxon>Flavobacteriales</taxon>
        <taxon>Weeksellaceae</taxon>
        <taxon>Chryseobacterium group</taxon>
        <taxon>Chryseobacterium</taxon>
    </lineage>
</organism>
<evidence type="ECO:0000313" key="5">
    <source>
        <dbReference type="Proteomes" id="UP000255224"/>
    </source>
</evidence>
<dbReference type="EMBL" id="CP033920">
    <property type="protein sequence ID" value="AZA50667.1"/>
    <property type="molecule type" value="Genomic_DNA"/>
</dbReference>
<dbReference type="KEGG" id="ccau:EG346_21910"/>
<reference evidence="6" key="2">
    <citation type="submission" date="2018-11" db="EMBL/GenBank/DDBJ databases">
        <title>Proposal to divide the Flavobacteriaceae and reorganize its genera based on Amino Acid Identity values calculated from whole genome sequences.</title>
        <authorList>
            <person name="Nicholson A.C."/>
            <person name="Gulvik C.A."/>
            <person name="Whitney A.M."/>
            <person name="Humrighouse B.W."/>
            <person name="Bell M."/>
            <person name="Holmes B."/>
            <person name="Steigerwalt A.G."/>
            <person name="Villarma A."/>
            <person name="Sheth M."/>
            <person name="Batra D."/>
            <person name="Pryor J."/>
            <person name="Bernardet J.-F."/>
            <person name="Hugo C."/>
            <person name="Kampfer P."/>
            <person name="Newman J."/>
            <person name="McQuiston J.R."/>
        </authorList>
    </citation>
    <scope>NUCLEOTIDE SEQUENCE [LARGE SCALE GENOMIC DNA]</scope>
    <source>
        <strain evidence="6">G0188</strain>
    </source>
</reference>
<sequence length="249" mass="27407">MKKHILHVFIYMCPFFIEAQNSLPIVDVKQDDRRFSYKQLILPAGLITAGAVLKIPSVEDDLQKSVRGATGEKFKTKIDDYTQYVPVIAIFSGDLLGFKARHNYKQRAFNSIISSLITGSVIYVGKSGFKSLRPDHSTSNSFPSGHSALAFNLATLQFLEYKDSNIWYASSGYIFAAATACLRVTNNRHWVGDVLTGAGLGIGIAVVVNHWGPLSKFTHGDIFNKRISLIGYPVIDKNAYGAGVVISIK</sequence>
<dbReference type="SUPFAM" id="SSF48317">
    <property type="entry name" value="Acid phosphatase/Vanadium-dependent haloperoxidase"/>
    <property type="match status" value="1"/>
</dbReference>
<dbReference type="SMART" id="SM00014">
    <property type="entry name" value="acidPPc"/>
    <property type="match status" value="1"/>
</dbReference>
<name>A0A376E2W8_CHRCU</name>
<reference evidence="3" key="3">
    <citation type="submission" date="2018-11" db="EMBL/GenBank/DDBJ databases">
        <title>Proposal to divide the Flavobacteriaceae and reorganize its genera based on Amino Acid Identity values calculated from whole genome sequences.</title>
        <authorList>
            <person name="Nicholson A.C."/>
            <person name="Gulvik C.A."/>
            <person name="Whitney A.M."/>
            <person name="Humrighouse B.W."/>
            <person name="Bell M."/>
            <person name="Holmes B."/>
            <person name="Steigerwalt A."/>
            <person name="Villarma A."/>
            <person name="Sheth M."/>
            <person name="Batra D."/>
            <person name="Pryor J."/>
            <person name="Bernardet J.-F."/>
            <person name="Hugo C."/>
            <person name="Kampfer P."/>
            <person name="Newman J."/>
            <person name="Mcquiston J.R."/>
        </authorList>
    </citation>
    <scope>NUCLEOTIDE SEQUENCE [LARGE SCALE GENOMIC DNA]</scope>
    <source>
        <strain evidence="3">G0188</strain>
    </source>
</reference>